<feature type="region of interest" description="Disordered" evidence="1">
    <location>
        <begin position="216"/>
        <end position="235"/>
    </location>
</feature>
<feature type="compositionally biased region" description="Polar residues" evidence="1">
    <location>
        <begin position="118"/>
        <end position="152"/>
    </location>
</feature>
<dbReference type="InterPro" id="IPR001012">
    <property type="entry name" value="UBX_dom"/>
</dbReference>
<dbReference type="PANTHER" id="PTHR46424">
    <property type="entry name" value="UBX DOMAIN-CONTAINING PROTEIN 4"/>
    <property type="match status" value="1"/>
</dbReference>
<dbReference type="EMBL" id="CAJPDT010000069">
    <property type="protein sequence ID" value="CAF9933150.1"/>
    <property type="molecule type" value="Genomic_DNA"/>
</dbReference>
<dbReference type="OrthoDB" id="2445133at2759"/>
<name>A0A8H3FZU5_9LECA</name>
<dbReference type="Pfam" id="PF00789">
    <property type="entry name" value="UBX"/>
    <property type="match status" value="1"/>
</dbReference>
<dbReference type="PANTHER" id="PTHR46424:SF1">
    <property type="entry name" value="UBX DOMAIN-CONTAINING PROTEIN 4"/>
    <property type="match status" value="1"/>
</dbReference>
<gene>
    <name evidence="3" type="ORF">IMSHALPRED_009071</name>
</gene>
<feature type="domain" description="UBX" evidence="2">
    <location>
        <begin position="354"/>
        <end position="435"/>
    </location>
</feature>
<dbReference type="GO" id="GO:0036503">
    <property type="term" value="P:ERAD pathway"/>
    <property type="evidence" value="ECO:0007669"/>
    <property type="project" value="TreeGrafter"/>
</dbReference>
<dbReference type="Proteomes" id="UP000664534">
    <property type="component" value="Unassembled WGS sequence"/>
</dbReference>
<keyword evidence="4" id="KW-1185">Reference proteome</keyword>
<evidence type="ECO:0000256" key="1">
    <source>
        <dbReference type="SAM" id="MobiDB-lite"/>
    </source>
</evidence>
<evidence type="ECO:0000313" key="4">
    <source>
        <dbReference type="Proteomes" id="UP000664534"/>
    </source>
</evidence>
<feature type="region of interest" description="Disordered" evidence="1">
    <location>
        <begin position="483"/>
        <end position="548"/>
    </location>
</feature>
<evidence type="ECO:0000313" key="3">
    <source>
        <dbReference type="EMBL" id="CAF9933150.1"/>
    </source>
</evidence>
<dbReference type="SMART" id="SM00166">
    <property type="entry name" value="UBX"/>
    <property type="match status" value="1"/>
</dbReference>
<dbReference type="AlphaFoldDB" id="A0A8H3FZU5"/>
<dbReference type="Gene3D" id="3.10.20.90">
    <property type="entry name" value="Phosphatidylinositol 3-kinase Catalytic Subunit, Chain A, domain 1"/>
    <property type="match status" value="1"/>
</dbReference>
<dbReference type="PROSITE" id="PS50033">
    <property type="entry name" value="UBX"/>
    <property type="match status" value="1"/>
</dbReference>
<dbReference type="Pfam" id="PF23187">
    <property type="entry name" value="UBX7_N"/>
    <property type="match status" value="1"/>
</dbReference>
<feature type="compositionally biased region" description="Basic and acidic residues" evidence="1">
    <location>
        <begin position="539"/>
        <end position="548"/>
    </location>
</feature>
<feature type="compositionally biased region" description="Polar residues" evidence="1">
    <location>
        <begin position="490"/>
        <end position="499"/>
    </location>
</feature>
<feature type="compositionally biased region" description="Basic and acidic residues" evidence="1">
    <location>
        <begin position="516"/>
        <end position="528"/>
    </location>
</feature>
<feature type="compositionally biased region" description="Low complexity" evidence="1">
    <location>
        <begin position="158"/>
        <end position="173"/>
    </location>
</feature>
<sequence>MFFKGDLQSGIALALSESKSVACFIKGDDEQSSLWEEDFLKDEQITTALAAKAITLRIIGGSQEAQYLAAYYPVPVLPAFMMIKNGQLVLDLQAGQEKHQFKAAILRALSSRSSQSQHATNPDPSLTQHTSNQSVSPASTPDPRLSSTQSSLDPPLTSNAAASLRSAASPPSLQSTRFNSDPDTSSSTAHTIAENTDIHPLRNENLDSTATTPFQNTMQSVAPPAPPSGQPSQTVQNLLADRRRRLEIDKQEKDAAEKAERKARAEARKEAMAVAPDSAKAKQATYAAQQRKRQQEAKLERDRILSQIEHDKAERKEKEERRKATAKTEAEGTDGAGGLVDRQLASEVNLPRSTRSKDCAVQVRLFDGSTVRSRFPSDRTIRGNIRPWVDQQKSDDVPYTFKQVLTPMPNRTLSISEEEESLESLGLTPSATLVILPVQGYTAAYNSGQSIVSKGASAGYNVVSTGAGIVTGALGTFLGLGRATAPAESPDTQDTTMQRNAEADPTGTGSGINIRTLRDQRDDRDDHQLYNGNQLNFEPRQDSRDKDD</sequence>
<feature type="compositionally biased region" description="Basic and acidic residues" evidence="1">
    <location>
        <begin position="293"/>
        <end position="330"/>
    </location>
</feature>
<dbReference type="GO" id="GO:0005783">
    <property type="term" value="C:endoplasmic reticulum"/>
    <property type="evidence" value="ECO:0007669"/>
    <property type="project" value="TreeGrafter"/>
</dbReference>
<comment type="caution">
    <text evidence="3">The sequence shown here is derived from an EMBL/GenBank/DDBJ whole genome shotgun (WGS) entry which is preliminary data.</text>
</comment>
<protein>
    <recommendedName>
        <fullName evidence="2">UBX domain-containing protein</fullName>
    </recommendedName>
</protein>
<reference evidence="3" key="1">
    <citation type="submission" date="2021-03" db="EMBL/GenBank/DDBJ databases">
        <authorList>
            <person name="Tagirdzhanova G."/>
        </authorList>
    </citation>
    <scope>NUCLEOTIDE SEQUENCE</scope>
</reference>
<feature type="region of interest" description="Disordered" evidence="1">
    <location>
        <begin position="112"/>
        <end position="188"/>
    </location>
</feature>
<accession>A0A8H3FZU5</accession>
<dbReference type="InterPro" id="IPR029071">
    <property type="entry name" value="Ubiquitin-like_domsf"/>
</dbReference>
<feature type="compositionally biased region" description="Basic and acidic residues" evidence="1">
    <location>
        <begin position="247"/>
        <end position="271"/>
    </location>
</feature>
<feature type="compositionally biased region" description="Polar residues" evidence="1">
    <location>
        <begin position="174"/>
        <end position="188"/>
    </location>
</feature>
<organism evidence="3 4">
    <name type="scientific">Imshaugia aleurites</name>
    <dbReference type="NCBI Taxonomy" id="172621"/>
    <lineage>
        <taxon>Eukaryota</taxon>
        <taxon>Fungi</taxon>
        <taxon>Dikarya</taxon>
        <taxon>Ascomycota</taxon>
        <taxon>Pezizomycotina</taxon>
        <taxon>Lecanoromycetes</taxon>
        <taxon>OSLEUM clade</taxon>
        <taxon>Lecanoromycetidae</taxon>
        <taxon>Lecanorales</taxon>
        <taxon>Lecanorineae</taxon>
        <taxon>Parmeliaceae</taxon>
        <taxon>Imshaugia</taxon>
    </lineage>
</organism>
<feature type="region of interest" description="Disordered" evidence="1">
    <location>
        <begin position="247"/>
        <end position="342"/>
    </location>
</feature>
<dbReference type="SUPFAM" id="SSF54236">
    <property type="entry name" value="Ubiquitin-like"/>
    <property type="match status" value="1"/>
</dbReference>
<proteinExistence type="predicted"/>
<evidence type="ECO:0000259" key="2">
    <source>
        <dbReference type="PROSITE" id="PS50033"/>
    </source>
</evidence>